<dbReference type="InterPro" id="IPR003593">
    <property type="entry name" value="AAA+_ATPase"/>
</dbReference>
<accession>A0A1W1WQG7</accession>
<organism evidence="6 7">
    <name type="scientific">Nitratiruptor tergarcus DSM 16512</name>
    <dbReference type="NCBI Taxonomy" id="1069081"/>
    <lineage>
        <taxon>Bacteria</taxon>
        <taxon>Pseudomonadati</taxon>
        <taxon>Campylobacterota</taxon>
        <taxon>Epsilonproteobacteria</taxon>
        <taxon>Nautiliales</taxon>
        <taxon>Nitratiruptoraceae</taxon>
        <taxon>Nitratiruptor</taxon>
    </lineage>
</organism>
<dbReference type="GO" id="GO:0016887">
    <property type="term" value="F:ATP hydrolysis activity"/>
    <property type="evidence" value="ECO:0007669"/>
    <property type="project" value="InterPro"/>
</dbReference>
<dbReference type="RefSeq" id="WP_084274804.1">
    <property type="nucleotide sequence ID" value="NZ_AP026671.1"/>
</dbReference>
<evidence type="ECO:0000259" key="5">
    <source>
        <dbReference type="PROSITE" id="PS50893"/>
    </source>
</evidence>
<dbReference type="PROSITE" id="PS50893">
    <property type="entry name" value="ABC_TRANSPORTER_2"/>
    <property type="match status" value="1"/>
</dbReference>
<dbReference type="PANTHER" id="PTHR42798">
    <property type="entry name" value="LIPOPROTEIN-RELEASING SYSTEM ATP-BINDING PROTEIN LOLD"/>
    <property type="match status" value="1"/>
</dbReference>
<dbReference type="EMBL" id="FWWZ01000001">
    <property type="protein sequence ID" value="SMC08527.1"/>
    <property type="molecule type" value="Genomic_DNA"/>
</dbReference>
<dbReference type="Proteomes" id="UP000192602">
    <property type="component" value="Unassembled WGS sequence"/>
</dbReference>
<dbReference type="SMART" id="SM00382">
    <property type="entry name" value="AAA"/>
    <property type="match status" value="1"/>
</dbReference>
<evidence type="ECO:0000313" key="7">
    <source>
        <dbReference type="Proteomes" id="UP000192602"/>
    </source>
</evidence>
<dbReference type="PROSITE" id="PS00211">
    <property type="entry name" value="ABC_TRANSPORTER_1"/>
    <property type="match status" value="1"/>
</dbReference>
<reference evidence="7" key="1">
    <citation type="submission" date="2017-04" db="EMBL/GenBank/DDBJ databases">
        <authorList>
            <person name="Varghese N."/>
            <person name="Submissions S."/>
        </authorList>
    </citation>
    <scope>NUCLEOTIDE SEQUENCE [LARGE SCALE GENOMIC DNA]</scope>
    <source>
        <strain evidence="7">DSM 16512</strain>
    </source>
</reference>
<evidence type="ECO:0000313" key="6">
    <source>
        <dbReference type="EMBL" id="SMC08527.1"/>
    </source>
</evidence>
<dbReference type="STRING" id="1069081.SAMN05660197_0279"/>
<evidence type="ECO:0000256" key="3">
    <source>
        <dbReference type="ARBA" id="ARBA00022840"/>
    </source>
</evidence>
<evidence type="ECO:0000256" key="4">
    <source>
        <dbReference type="ARBA" id="ARBA00038388"/>
    </source>
</evidence>
<dbReference type="GO" id="GO:0098796">
    <property type="term" value="C:membrane protein complex"/>
    <property type="evidence" value="ECO:0007669"/>
    <property type="project" value="UniProtKB-ARBA"/>
</dbReference>
<protein>
    <submittedName>
        <fullName evidence="6">Putative ABC transport system ATP-binding protein</fullName>
    </submittedName>
</protein>
<keyword evidence="1" id="KW-0813">Transport</keyword>
<dbReference type="PANTHER" id="PTHR42798:SF6">
    <property type="entry name" value="CELL DIVISION ATP-BINDING PROTEIN FTSE"/>
    <property type="match status" value="1"/>
</dbReference>
<dbReference type="InterPro" id="IPR017911">
    <property type="entry name" value="MacB-like_ATP-bd"/>
</dbReference>
<name>A0A1W1WQG7_9BACT</name>
<feature type="domain" description="ABC transporter" evidence="5">
    <location>
        <begin position="3"/>
        <end position="220"/>
    </location>
</feature>
<dbReference type="Gene3D" id="3.40.50.300">
    <property type="entry name" value="P-loop containing nucleotide triphosphate hydrolases"/>
    <property type="match status" value="1"/>
</dbReference>
<proteinExistence type="inferred from homology"/>
<gene>
    <name evidence="6" type="ORF">SAMN05660197_0279</name>
</gene>
<dbReference type="InterPro" id="IPR017871">
    <property type="entry name" value="ABC_transporter-like_CS"/>
</dbReference>
<dbReference type="FunFam" id="3.40.50.300:FF:000032">
    <property type="entry name" value="Export ABC transporter ATP-binding protein"/>
    <property type="match status" value="1"/>
</dbReference>
<keyword evidence="3 6" id="KW-0067">ATP-binding</keyword>
<dbReference type="OrthoDB" id="9809450at2"/>
<dbReference type="Pfam" id="PF00005">
    <property type="entry name" value="ABC_tran"/>
    <property type="match status" value="1"/>
</dbReference>
<sequence length="220" mass="24318">MLIECKNITKTFQIGDLTTTVLHDINITINEGDFLAIMGSSGSGKSTLLYILGCLDKASGGTYLIDGKNVAKLSDDELSHLRNTMFGFIFQAFYLIPYLNVLDNVLIPTLYTTHPPTQSKAKTLLEKLQLTQRMEYYPDQLSGGQKQRVAIARALINDPKVILADEPTGQLDSQNAKNVMEILQQLNSEGKTIVLVTHDPAMAQYAKKVVRIQDGRIVSS</sequence>
<comment type="similarity">
    <text evidence="4">Belongs to the ABC transporter superfamily. Macrolide exporter (TC 3.A.1.122) family.</text>
</comment>
<keyword evidence="7" id="KW-1185">Reference proteome</keyword>
<dbReference type="GO" id="GO:0005524">
    <property type="term" value="F:ATP binding"/>
    <property type="evidence" value="ECO:0007669"/>
    <property type="project" value="UniProtKB-KW"/>
</dbReference>
<evidence type="ECO:0000256" key="2">
    <source>
        <dbReference type="ARBA" id="ARBA00022741"/>
    </source>
</evidence>
<keyword evidence="2" id="KW-0547">Nucleotide-binding</keyword>
<evidence type="ECO:0000256" key="1">
    <source>
        <dbReference type="ARBA" id="ARBA00022448"/>
    </source>
</evidence>
<dbReference type="AlphaFoldDB" id="A0A1W1WQG7"/>
<dbReference type="GO" id="GO:0022857">
    <property type="term" value="F:transmembrane transporter activity"/>
    <property type="evidence" value="ECO:0007669"/>
    <property type="project" value="UniProtKB-ARBA"/>
</dbReference>
<dbReference type="SUPFAM" id="SSF52540">
    <property type="entry name" value="P-loop containing nucleoside triphosphate hydrolases"/>
    <property type="match status" value="1"/>
</dbReference>
<dbReference type="CDD" id="cd03255">
    <property type="entry name" value="ABC_MJ0796_LolCDE_FtsE"/>
    <property type="match status" value="1"/>
</dbReference>
<dbReference type="InterPro" id="IPR027417">
    <property type="entry name" value="P-loop_NTPase"/>
</dbReference>
<dbReference type="InterPro" id="IPR003439">
    <property type="entry name" value="ABC_transporter-like_ATP-bd"/>
</dbReference>